<gene>
    <name evidence="11" type="primary">UBP12</name>
    <name evidence="11" type="ORF">BGZ80_003679</name>
</gene>
<evidence type="ECO:0000256" key="6">
    <source>
        <dbReference type="ARBA" id="ARBA00022801"/>
    </source>
</evidence>
<sequence>SMHSDPDPSCPPQLCPQDPSQNTAATIKPTSTASDSTSTVPFSAGSSTTPLPAFPSTTTVAAAASPTTDTTPAPHTISSSSTTIPASSHKRGREPSAMTDPSEAARYTPPREMFKQSSTTLDLDDLPHMQETGESEIQNGLSQPDGIQGDPEIDSLGQKLSILGPEKSTNIEIAQPQAGAPLQNDNVEKEQEEQGELEQGQNQSTIPSFAQQTKLISDLRYKRLEKVGEPWYLINQTWFVSFRKYCSAKINKKEADHPGPIDNSVLLSGNNLRQDVEHIVVPLPQEGWDLLVSWYGSSSPPIVRRVTNSGSEDRPNLLIEYYPPVFTLYRVIDSNQADNPMFATIEPDVLEVSKSTKFGDLKSMIISHFGVSTAETARIWAIPSYTNANFSGNVIGASDLALTSAECLEQTEDDTPIAEVPELIKGANLALEVADNGIYRVPHVSAPKTSGSNMSSADPYSFLTSWSNNLSPQSQSPGPAVDGICGLSNLGNTCFMNSALQCLSNSKDLTRYFLAGAWRDELNLDNPLGMGGEVARAYANLIDKLWRGSSKVFSPREFKSTIGRFAPSFTGYHQHDSQELLAFLLDGLHEDLNRIIKKPYTEVPDSNGRPDEEVASDCWQIHKARNDSIIVDLFQGQYKSTLVCPKCSKISVTFDPFMYLSLPLPINKKWIGTITYVPYDPKKPVVDIRLQLPKGSSQKQLKEKIAELMGTQASHLFSAEVFSNRLYKSHDNADPVDELNESDKNFVYEVPVPDFTNAQDHVVFPVHNAMEPVTSYGRPQSFGHPIMVCVTKEEALDPHAVYRAIVQQASRYTTFNLYKDDTSAPEQEIESTEQDVDVNMSPSEGIVEEKQPKSDLFRMMVYSPPPPQPSRYQFRMARSTLYAPSVSPSMSDMVDMYERVALQELEIDQEMEPVKSQGRIRRGIDDSDDDYSDAPPHLGSSSALSESAPFSRPRMPKPDEDELSEEDDPATLTSSRGMKSKYSNRGYDSPPTPVRVAEPAVRQGEMVYCFWDRSLESSISADRGSRYTSYRSMGEDEDQDSGVRVLWDQRGPKVTDPALEDELAAGSKGKKVITLEDCLNEYTKEEQLGEEDPWYCPTCKEHQQATKKLDIWRLPDVLVVHLKRFSHTRAWRDKIDAMVDFPIHGLDLSAKTLKEENGEDNVYDLFGVSNHMGGLGGGHYTAYAKNDKLNKWFNFDDSHVSQVDEMSIKSSSAYLLFYRRRNAVVREYEQRPVEEPEPASSSVSQFRGGLPEPKAVHSVALRDRDEDDFEGWGKPPTAPVPYGLEAGDDDLPPSYSPMIGPSGMASPPSFSGRSQYITEKSYGKGRSMDQDDDVDDIDSPLNASMSGYLDSHVGQSAHSPDLSTCASDGSNPGTANVSPGFSPAALSSSVVDLTRNEDLESIGPSYMSGISREGGRIDDTDDMVDGVEDTVMSYPNRKQGTGVPTPSASMSGLDTATLEAGDETEGDEDEQDSVNMVELSDRISK</sequence>
<dbReference type="SUPFAM" id="SSF54001">
    <property type="entry name" value="Cysteine proteinases"/>
    <property type="match status" value="1"/>
</dbReference>
<dbReference type="PROSITE" id="PS00972">
    <property type="entry name" value="USP_1"/>
    <property type="match status" value="1"/>
</dbReference>
<feature type="region of interest" description="Disordered" evidence="8">
    <location>
        <begin position="908"/>
        <end position="995"/>
    </location>
</feature>
<dbReference type="InterPro" id="IPR028889">
    <property type="entry name" value="USP"/>
</dbReference>
<evidence type="ECO:0000256" key="7">
    <source>
        <dbReference type="ARBA" id="ARBA00022807"/>
    </source>
</evidence>
<dbReference type="Pfam" id="PF06337">
    <property type="entry name" value="DUSP"/>
    <property type="match status" value="1"/>
</dbReference>
<proteinExistence type="inferred from homology"/>
<reference evidence="11" key="1">
    <citation type="journal article" date="2020" name="Fungal Divers.">
        <title>Resolving the Mortierellaceae phylogeny through synthesis of multi-gene phylogenetics and phylogenomics.</title>
        <authorList>
            <person name="Vandepol N."/>
            <person name="Liber J."/>
            <person name="Desiro A."/>
            <person name="Na H."/>
            <person name="Kennedy M."/>
            <person name="Barry K."/>
            <person name="Grigoriev I.V."/>
            <person name="Miller A.N."/>
            <person name="O'Donnell K."/>
            <person name="Stajich J.E."/>
            <person name="Bonito G."/>
        </authorList>
    </citation>
    <scope>NUCLEOTIDE SEQUENCE</scope>
    <source>
        <strain evidence="11">NRRL 2769</strain>
    </source>
</reference>
<feature type="compositionally biased region" description="Acidic residues" evidence="8">
    <location>
        <begin position="1460"/>
        <end position="1472"/>
    </location>
</feature>
<feature type="region of interest" description="Disordered" evidence="8">
    <location>
        <begin position="1400"/>
        <end position="1485"/>
    </location>
</feature>
<keyword evidence="5" id="KW-0833">Ubl conjugation pathway</keyword>
<feature type="compositionally biased region" description="Polar residues" evidence="8">
    <location>
        <begin position="1436"/>
        <end position="1454"/>
    </location>
</feature>
<accession>A0A9P6SWB9</accession>
<name>A0A9P6SWB9_9FUNG</name>
<evidence type="ECO:0000256" key="2">
    <source>
        <dbReference type="ARBA" id="ARBA00009085"/>
    </source>
</evidence>
<feature type="region of interest" description="Disordered" evidence="8">
    <location>
        <begin position="1228"/>
        <end position="1384"/>
    </location>
</feature>
<dbReference type="PROSITE" id="PS50235">
    <property type="entry name" value="USP_3"/>
    <property type="match status" value="1"/>
</dbReference>
<keyword evidence="4" id="KW-0645">Protease</keyword>
<evidence type="ECO:0000256" key="5">
    <source>
        <dbReference type="ARBA" id="ARBA00022786"/>
    </source>
</evidence>
<evidence type="ECO:0000256" key="8">
    <source>
        <dbReference type="SAM" id="MobiDB-lite"/>
    </source>
</evidence>
<dbReference type="InterPro" id="IPR018200">
    <property type="entry name" value="USP_CS"/>
</dbReference>
<feature type="region of interest" description="Disordered" evidence="8">
    <location>
        <begin position="1"/>
        <end position="117"/>
    </location>
</feature>
<keyword evidence="6" id="KW-0378">Hydrolase</keyword>
<dbReference type="Gene3D" id="3.30.2230.10">
    <property type="entry name" value="DUSP-like"/>
    <property type="match status" value="1"/>
</dbReference>
<feature type="compositionally biased region" description="Acidic residues" evidence="8">
    <location>
        <begin position="1419"/>
        <end position="1428"/>
    </location>
</feature>
<feature type="compositionally biased region" description="Polar residues" evidence="8">
    <location>
        <begin position="18"/>
        <end position="50"/>
    </location>
</feature>
<dbReference type="Pfam" id="PF00443">
    <property type="entry name" value="UCH"/>
    <property type="match status" value="1"/>
</dbReference>
<dbReference type="Gene3D" id="3.90.70.10">
    <property type="entry name" value="Cysteine proteinases"/>
    <property type="match status" value="2"/>
</dbReference>
<feature type="domain" description="DUSP" evidence="10">
    <location>
        <begin position="207"/>
        <end position="307"/>
    </location>
</feature>
<dbReference type="InterPro" id="IPR038765">
    <property type="entry name" value="Papain-like_cys_pep_sf"/>
</dbReference>
<dbReference type="GO" id="GO:0004843">
    <property type="term" value="F:cysteine-type deubiquitinase activity"/>
    <property type="evidence" value="ECO:0007669"/>
    <property type="project" value="UniProtKB-EC"/>
</dbReference>
<dbReference type="InterPro" id="IPR001394">
    <property type="entry name" value="Peptidase_C19_UCH"/>
</dbReference>
<dbReference type="SMART" id="SM00695">
    <property type="entry name" value="DUSP"/>
    <property type="match status" value="1"/>
</dbReference>
<dbReference type="InterPro" id="IPR050185">
    <property type="entry name" value="Ub_carboxyl-term_hydrolase"/>
</dbReference>
<feature type="compositionally biased region" description="Polar residues" evidence="8">
    <location>
        <begin position="1353"/>
        <end position="1384"/>
    </location>
</feature>
<feature type="compositionally biased region" description="Acidic residues" evidence="8">
    <location>
        <begin position="959"/>
        <end position="969"/>
    </location>
</feature>
<feature type="domain" description="USP" evidence="9">
    <location>
        <begin position="485"/>
        <end position="1221"/>
    </location>
</feature>
<dbReference type="GO" id="GO:0016579">
    <property type="term" value="P:protein deubiquitination"/>
    <property type="evidence" value="ECO:0007669"/>
    <property type="project" value="InterPro"/>
</dbReference>
<evidence type="ECO:0000256" key="1">
    <source>
        <dbReference type="ARBA" id="ARBA00000707"/>
    </source>
</evidence>
<feature type="compositionally biased region" description="Polar residues" evidence="8">
    <location>
        <begin position="1308"/>
        <end position="1318"/>
    </location>
</feature>
<dbReference type="InterPro" id="IPR006615">
    <property type="entry name" value="Pept_C19_DUSP"/>
</dbReference>
<feature type="compositionally biased region" description="Low complexity" evidence="8">
    <location>
        <begin position="940"/>
        <end position="951"/>
    </location>
</feature>
<dbReference type="PROSITE" id="PS00973">
    <property type="entry name" value="USP_2"/>
    <property type="match status" value="1"/>
</dbReference>
<feature type="non-terminal residue" evidence="11">
    <location>
        <position position="1485"/>
    </location>
</feature>
<evidence type="ECO:0000256" key="3">
    <source>
        <dbReference type="ARBA" id="ARBA00012759"/>
    </source>
</evidence>
<comment type="caution">
    <text evidence="11">The sequence shown here is derived from an EMBL/GenBank/DDBJ whole genome shotgun (WGS) entry which is preliminary data.</text>
</comment>
<keyword evidence="12" id="KW-1185">Reference proteome</keyword>
<evidence type="ECO:0000313" key="12">
    <source>
        <dbReference type="Proteomes" id="UP000703661"/>
    </source>
</evidence>
<dbReference type="PANTHER" id="PTHR21646:SF24">
    <property type="entry name" value="UBIQUITIN CARBOXYL-TERMINAL HYDROLASE"/>
    <property type="match status" value="1"/>
</dbReference>
<comment type="catalytic activity">
    <reaction evidence="1">
        <text>Thiol-dependent hydrolysis of ester, thioester, amide, peptide and isopeptide bonds formed by the C-terminal Gly of ubiquitin (a 76-residue protein attached to proteins as an intracellular targeting signal).</text>
        <dbReference type="EC" id="3.4.19.12"/>
    </reaction>
</comment>
<keyword evidence="7" id="KW-0788">Thiol protease</keyword>
<evidence type="ECO:0000256" key="4">
    <source>
        <dbReference type="ARBA" id="ARBA00022670"/>
    </source>
</evidence>
<dbReference type="SUPFAM" id="SSF143791">
    <property type="entry name" value="DUSP-like"/>
    <property type="match status" value="1"/>
</dbReference>
<dbReference type="Proteomes" id="UP000703661">
    <property type="component" value="Unassembled WGS sequence"/>
</dbReference>
<dbReference type="GO" id="GO:0006508">
    <property type="term" value="P:proteolysis"/>
    <property type="evidence" value="ECO:0007669"/>
    <property type="project" value="UniProtKB-KW"/>
</dbReference>
<dbReference type="InterPro" id="IPR035927">
    <property type="entry name" value="DUSP-like_sf"/>
</dbReference>
<evidence type="ECO:0000259" key="9">
    <source>
        <dbReference type="PROSITE" id="PS50235"/>
    </source>
</evidence>
<feature type="compositionally biased region" description="Low complexity" evidence="8">
    <location>
        <begin position="54"/>
        <end position="87"/>
    </location>
</feature>
<dbReference type="PANTHER" id="PTHR21646">
    <property type="entry name" value="UBIQUITIN CARBOXYL-TERMINAL HYDROLASE"/>
    <property type="match status" value="1"/>
</dbReference>
<feature type="region of interest" description="Disordered" evidence="8">
    <location>
        <begin position="176"/>
        <end position="209"/>
    </location>
</feature>
<dbReference type="PROSITE" id="PS51283">
    <property type="entry name" value="DUSP"/>
    <property type="match status" value="1"/>
</dbReference>
<dbReference type="EMBL" id="JAAAID010001993">
    <property type="protein sequence ID" value="KAG0008229.1"/>
    <property type="molecule type" value="Genomic_DNA"/>
</dbReference>
<dbReference type="CDD" id="cd02674">
    <property type="entry name" value="Peptidase_C19R"/>
    <property type="match status" value="1"/>
</dbReference>
<evidence type="ECO:0000313" key="11">
    <source>
        <dbReference type="EMBL" id="KAG0008229.1"/>
    </source>
</evidence>
<evidence type="ECO:0000259" key="10">
    <source>
        <dbReference type="PROSITE" id="PS51283"/>
    </source>
</evidence>
<comment type="similarity">
    <text evidence="2">Belongs to the peptidase C19 family.</text>
</comment>
<feature type="compositionally biased region" description="Polar residues" evidence="8">
    <location>
        <begin position="971"/>
        <end position="983"/>
    </location>
</feature>
<protein>
    <recommendedName>
        <fullName evidence="3">ubiquitinyl hydrolase 1</fullName>
        <ecNumber evidence="3">3.4.19.12</ecNumber>
    </recommendedName>
</protein>
<dbReference type="EC" id="3.4.19.12" evidence="3"/>
<organism evidence="11 12">
    <name type="scientific">Entomortierella chlamydospora</name>
    <dbReference type="NCBI Taxonomy" id="101097"/>
    <lineage>
        <taxon>Eukaryota</taxon>
        <taxon>Fungi</taxon>
        <taxon>Fungi incertae sedis</taxon>
        <taxon>Mucoromycota</taxon>
        <taxon>Mortierellomycotina</taxon>
        <taxon>Mortierellomycetes</taxon>
        <taxon>Mortierellales</taxon>
        <taxon>Mortierellaceae</taxon>
        <taxon>Entomortierella</taxon>
    </lineage>
</organism>